<evidence type="ECO:0000256" key="2">
    <source>
        <dbReference type="PROSITE-ProRule" id="PRU00103"/>
    </source>
</evidence>
<dbReference type="GO" id="GO:0007021">
    <property type="term" value="P:tubulin complex assembly"/>
    <property type="evidence" value="ECO:0007669"/>
    <property type="project" value="InterPro"/>
</dbReference>
<dbReference type="PROSITE" id="PS50077">
    <property type="entry name" value="HEAT_REPEAT"/>
    <property type="match status" value="1"/>
</dbReference>
<sequence>MDDSELIEGKQLASFERYDEFVSAQSALLSVDLSSEPSRQDNGAEAELMRKLTMILGEYQEQSYLLDPYLENLVVPAVECLRAHARTRTSDPSAKSSIARLGRLAELLYNYIKLRGYKTITSFFPHEIADVTIAIEFMRLPDGPSVEPSQWTLRYVVLLWLSLVCRIPFDLDQFDEDDQIGRLASALESTAMEYLNKAGLEREGAAILLSQFYMRKDTKQRFETFLQWSMSVIKSNDVIQSLGVLQVLCEFVKSGAPEDTKAAAQALMEMSETISHSETLTVNTLVRKYRTKLLSRVGLRLVPPRPKLSGIRMRTLNDGSNQDTSEHNGDDDDEIDAPEELEVILDVLFKAVQDRDTVVRWSAAKGIGRLSERLSNDFAGQVMENILHLFSIHTIAGATVYDMPSIAEATWHGACLASAEMARRALVPSTLLPNLLDWLSQALYFDIRKGAHSVGSNVRDAAAYVIWALARSQVRSSFSSHAPKLAEKLVAVSLFDRDVSIRRAASAAFQEHVGRMGLFVHGIDVLRKTDFYSVSIRRNAFLTAAPQVAEHEEYRPALVDHLISITLRHWDVVMRQLAAKSLRLICEINLDKLSPPCIQRLARLLTSVDVATIHGAVAALTEIADAYNQFGYIGDRTRQEIFTLINCIPESLVLAPRNEQILGAVCSLVAVTITREEVELENRSSVSNWQKFVDRGLRHQSSDVREAGAAAMATVSSLTDCSSAVQRYVTPVHARLPPHPDVGSLYTYIREFKHGLPPLQQSLGYLLGVLDYHAHPHGLPEVVECLLDNVSMESATRMTNVEARRNSFLAVPKIIACVARNLEERLLPDTVRALVDVLDNGLDDYTADERGDVGSWIRIACIQGLTSIIETLFVVSKNLSNFASMLPADRYHHVVGRLLRQGVERLDNVRHIAGECFTRLLSLSLPSVDDAERWRVRGEDLARELFLPDCRENGTNWNNGEWLFPKAVRLLEIPEYRKPVLTGLVLSVSTRTNSTQRPASSSLAAYVRTLPVSSDRGEFSQASLAGDLIEYALKHITSNNVVVPVLQTFNMLLEADAVAQLPESATGAACMKNLISIATKNVSRLKNVQRIQESMKIVVNIFTFPSVAKTCLSKIADFLVHPYPRVRSGTAEHLYLVLQSRDLGWEPDDKVEELLLETGWSSTDVERVKEAAQALVKELWVQRP</sequence>
<dbReference type="InterPro" id="IPR021133">
    <property type="entry name" value="HEAT_type_2"/>
</dbReference>
<keyword evidence="7" id="KW-1185">Reference proteome</keyword>
<dbReference type="GO" id="GO:0048487">
    <property type="term" value="F:beta-tubulin binding"/>
    <property type="evidence" value="ECO:0007669"/>
    <property type="project" value="InterPro"/>
</dbReference>
<reference evidence="7" key="2">
    <citation type="submission" date="2015-01" db="EMBL/GenBank/DDBJ databases">
        <title>Evolutionary Origins and Diversification of the Mycorrhizal Mutualists.</title>
        <authorList>
            <consortium name="DOE Joint Genome Institute"/>
            <consortium name="Mycorrhizal Genomics Consortium"/>
            <person name="Kohler A."/>
            <person name="Kuo A."/>
            <person name="Nagy L.G."/>
            <person name="Floudas D."/>
            <person name="Copeland A."/>
            <person name="Barry K.W."/>
            <person name="Cichocki N."/>
            <person name="Veneault-Fourrey C."/>
            <person name="LaButti K."/>
            <person name="Lindquist E.A."/>
            <person name="Lipzen A."/>
            <person name="Lundell T."/>
            <person name="Morin E."/>
            <person name="Murat C."/>
            <person name="Riley R."/>
            <person name="Ohm R."/>
            <person name="Sun H."/>
            <person name="Tunlid A."/>
            <person name="Henrissat B."/>
            <person name="Grigoriev I.V."/>
            <person name="Hibbett D.S."/>
            <person name="Martin F."/>
        </authorList>
    </citation>
    <scope>NUCLEOTIDE SEQUENCE [LARGE SCALE GENOMIC DNA]</scope>
    <source>
        <strain evidence="7">Marx 270</strain>
    </source>
</reference>
<evidence type="ECO:0000313" key="7">
    <source>
        <dbReference type="Proteomes" id="UP000054217"/>
    </source>
</evidence>
<dbReference type="SUPFAM" id="SSF48371">
    <property type="entry name" value="ARM repeat"/>
    <property type="match status" value="2"/>
</dbReference>
<keyword evidence="1" id="KW-0143">Chaperone</keyword>
<evidence type="ECO:0000256" key="1">
    <source>
        <dbReference type="ARBA" id="ARBA00023186"/>
    </source>
</evidence>
<dbReference type="GO" id="GO:0000226">
    <property type="term" value="P:microtubule cytoskeleton organization"/>
    <property type="evidence" value="ECO:0007669"/>
    <property type="project" value="TreeGrafter"/>
</dbReference>
<evidence type="ECO:0000256" key="3">
    <source>
        <dbReference type="SAM" id="MobiDB-lite"/>
    </source>
</evidence>
<dbReference type="InterPro" id="IPR033162">
    <property type="entry name" value="TBCD"/>
</dbReference>
<evidence type="ECO:0000313" key="6">
    <source>
        <dbReference type="EMBL" id="KIN99611.1"/>
    </source>
</evidence>
<dbReference type="FunCoup" id="A0A0C3JQ33">
    <property type="interactions" value="478"/>
</dbReference>
<dbReference type="Gene3D" id="1.25.10.10">
    <property type="entry name" value="Leucine-rich Repeat Variant"/>
    <property type="match status" value="2"/>
</dbReference>
<dbReference type="Pfam" id="PF23579">
    <property type="entry name" value="ARM_TBCD"/>
    <property type="match status" value="1"/>
</dbReference>
<dbReference type="PANTHER" id="PTHR12658:SF0">
    <property type="entry name" value="TUBULIN-SPECIFIC CHAPERONE D"/>
    <property type="match status" value="1"/>
</dbReference>
<feature type="repeat" description="HEAT" evidence="2">
    <location>
        <begin position="344"/>
        <end position="381"/>
    </location>
</feature>
<dbReference type="OrthoDB" id="1735853at2759"/>
<dbReference type="AlphaFoldDB" id="A0A0C3JQ33"/>
<dbReference type="GO" id="GO:0007023">
    <property type="term" value="P:post-chaperonin tubulin folding pathway"/>
    <property type="evidence" value="ECO:0007669"/>
    <property type="project" value="InterPro"/>
</dbReference>
<proteinExistence type="predicted"/>
<dbReference type="InterPro" id="IPR058033">
    <property type="entry name" value="ARM_TBCD_2nd"/>
</dbReference>
<reference evidence="6 7" key="1">
    <citation type="submission" date="2014-04" db="EMBL/GenBank/DDBJ databases">
        <authorList>
            <consortium name="DOE Joint Genome Institute"/>
            <person name="Kuo A."/>
            <person name="Kohler A."/>
            <person name="Costa M.D."/>
            <person name="Nagy L.G."/>
            <person name="Floudas D."/>
            <person name="Copeland A."/>
            <person name="Barry K.W."/>
            <person name="Cichocki N."/>
            <person name="Veneault-Fourrey C."/>
            <person name="LaButti K."/>
            <person name="Lindquist E.A."/>
            <person name="Lipzen A."/>
            <person name="Lundell T."/>
            <person name="Morin E."/>
            <person name="Murat C."/>
            <person name="Sun H."/>
            <person name="Tunlid A."/>
            <person name="Henrissat B."/>
            <person name="Grigoriev I.V."/>
            <person name="Hibbett D.S."/>
            <person name="Martin F."/>
            <person name="Nordberg H.P."/>
            <person name="Cantor M.N."/>
            <person name="Hua S.X."/>
        </authorList>
    </citation>
    <scope>NUCLEOTIDE SEQUENCE [LARGE SCALE GENOMIC DNA]</scope>
    <source>
        <strain evidence="6 7">Marx 270</strain>
    </source>
</reference>
<gene>
    <name evidence="6" type="ORF">M404DRAFT_16471</name>
</gene>
<dbReference type="Pfam" id="PF25767">
    <property type="entry name" value="ARM_TBCD_2nd"/>
    <property type="match status" value="1"/>
</dbReference>
<dbReference type="EMBL" id="KN832003">
    <property type="protein sequence ID" value="KIN99611.1"/>
    <property type="molecule type" value="Genomic_DNA"/>
</dbReference>
<dbReference type="InterPro" id="IPR011989">
    <property type="entry name" value="ARM-like"/>
</dbReference>
<dbReference type="HOGENOM" id="CLU_003043_0_1_1"/>
<dbReference type="InterPro" id="IPR022577">
    <property type="entry name" value="TBCD_C"/>
</dbReference>
<dbReference type="Pfam" id="PF12612">
    <property type="entry name" value="TFCD_C"/>
    <property type="match status" value="1"/>
</dbReference>
<dbReference type="InterPro" id="IPR016024">
    <property type="entry name" value="ARM-type_fold"/>
</dbReference>
<organism evidence="6 7">
    <name type="scientific">Pisolithus tinctorius Marx 270</name>
    <dbReference type="NCBI Taxonomy" id="870435"/>
    <lineage>
        <taxon>Eukaryota</taxon>
        <taxon>Fungi</taxon>
        <taxon>Dikarya</taxon>
        <taxon>Basidiomycota</taxon>
        <taxon>Agaricomycotina</taxon>
        <taxon>Agaricomycetes</taxon>
        <taxon>Agaricomycetidae</taxon>
        <taxon>Boletales</taxon>
        <taxon>Sclerodermatineae</taxon>
        <taxon>Pisolithaceae</taxon>
        <taxon>Pisolithus</taxon>
    </lineage>
</organism>
<dbReference type="InParanoid" id="A0A0C3JQ33"/>
<dbReference type="Proteomes" id="UP000054217">
    <property type="component" value="Unassembled WGS sequence"/>
</dbReference>
<accession>A0A0C3JQ33</accession>
<dbReference type="STRING" id="870435.A0A0C3JQ33"/>
<dbReference type="PANTHER" id="PTHR12658">
    <property type="entry name" value="BETA-TUBULIN COFACTOR D"/>
    <property type="match status" value="1"/>
</dbReference>
<dbReference type="GO" id="GO:0005096">
    <property type="term" value="F:GTPase activator activity"/>
    <property type="evidence" value="ECO:0007669"/>
    <property type="project" value="InterPro"/>
</dbReference>
<feature type="region of interest" description="Disordered" evidence="3">
    <location>
        <begin position="310"/>
        <end position="334"/>
    </location>
</feature>
<feature type="domain" description="Tubulin-folding cofactor D C-terminal" evidence="4">
    <location>
        <begin position="892"/>
        <end position="1090"/>
    </location>
</feature>
<evidence type="ECO:0000259" key="4">
    <source>
        <dbReference type="Pfam" id="PF12612"/>
    </source>
</evidence>
<protein>
    <submittedName>
        <fullName evidence="6">Uncharacterized protein</fullName>
    </submittedName>
</protein>
<feature type="domain" description="Tubulin-folding cofactor D ARM repeats" evidence="5">
    <location>
        <begin position="321"/>
        <end position="523"/>
    </location>
</feature>
<name>A0A0C3JQ33_PISTI</name>
<evidence type="ECO:0000259" key="5">
    <source>
        <dbReference type="Pfam" id="PF25767"/>
    </source>
</evidence>